<dbReference type="InterPro" id="IPR013784">
    <property type="entry name" value="Carb-bd-like_fold"/>
</dbReference>
<reference evidence="2 3" key="1">
    <citation type="submission" date="2019-02" db="EMBL/GenBank/DDBJ databases">
        <title>Deep-cultivation of Planctomycetes and their phenomic and genomic characterization uncovers novel biology.</title>
        <authorList>
            <person name="Wiegand S."/>
            <person name="Jogler M."/>
            <person name="Boedeker C."/>
            <person name="Pinto D."/>
            <person name="Vollmers J."/>
            <person name="Rivas-Marin E."/>
            <person name="Kohn T."/>
            <person name="Peeters S.H."/>
            <person name="Heuer A."/>
            <person name="Rast P."/>
            <person name="Oberbeckmann S."/>
            <person name="Bunk B."/>
            <person name="Jeske O."/>
            <person name="Meyerdierks A."/>
            <person name="Storesund J.E."/>
            <person name="Kallscheuer N."/>
            <person name="Luecker S."/>
            <person name="Lage O.M."/>
            <person name="Pohl T."/>
            <person name="Merkel B.J."/>
            <person name="Hornburger P."/>
            <person name="Mueller R.-W."/>
            <person name="Bruemmer F."/>
            <person name="Labrenz M."/>
            <person name="Spormann A.M."/>
            <person name="Op Den Camp H."/>
            <person name="Overmann J."/>
            <person name="Amann R."/>
            <person name="Jetten M.S.M."/>
            <person name="Mascher T."/>
            <person name="Medema M.H."/>
            <person name="Devos D.P."/>
            <person name="Kaster A.-K."/>
            <person name="Ovreas L."/>
            <person name="Rohde M."/>
            <person name="Galperin M.Y."/>
            <person name="Jogler C."/>
        </authorList>
    </citation>
    <scope>NUCLEOTIDE SEQUENCE [LARGE SCALE GENOMIC DNA]</scope>
    <source>
        <strain evidence="2 3">Pla108</strain>
    </source>
</reference>
<name>A0A5C6AEU4_9BACT</name>
<keyword evidence="3" id="KW-1185">Reference proteome</keyword>
<organism evidence="2 3">
    <name type="scientific">Botrimarina colliarenosi</name>
    <dbReference type="NCBI Taxonomy" id="2528001"/>
    <lineage>
        <taxon>Bacteria</taxon>
        <taxon>Pseudomonadati</taxon>
        <taxon>Planctomycetota</taxon>
        <taxon>Planctomycetia</taxon>
        <taxon>Pirellulales</taxon>
        <taxon>Lacipirellulaceae</taxon>
        <taxon>Botrimarina</taxon>
    </lineage>
</organism>
<accession>A0A5C6AEU4</accession>
<evidence type="ECO:0000256" key="1">
    <source>
        <dbReference type="SAM" id="SignalP"/>
    </source>
</evidence>
<dbReference type="Pfam" id="PF13620">
    <property type="entry name" value="CarboxypepD_reg"/>
    <property type="match status" value="1"/>
</dbReference>
<feature type="signal peptide" evidence="1">
    <location>
        <begin position="1"/>
        <end position="20"/>
    </location>
</feature>
<evidence type="ECO:0008006" key="4">
    <source>
        <dbReference type="Google" id="ProtNLM"/>
    </source>
</evidence>
<protein>
    <recommendedName>
        <fullName evidence="4">Carboxypeptidase regulatory-like domain-containing protein</fullName>
    </recommendedName>
</protein>
<dbReference type="Gene3D" id="2.60.40.1120">
    <property type="entry name" value="Carboxypeptidase-like, regulatory domain"/>
    <property type="match status" value="1"/>
</dbReference>
<dbReference type="Proteomes" id="UP000317421">
    <property type="component" value="Unassembled WGS sequence"/>
</dbReference>
<gene>
    <name evidence="2" type="ORF">Pla108_18570</name>
</gene>
<comment type="caution">
    <text evidence="2">The sequence shown here is derived from an EMBL/GenBank/DDBJ whole genome shotgun (WGS) entry which is preliminary data.</text>
</comment>
<evidence type="ECO:0000313" key="3">
    <source>
        <dbReference type="Proteomes" id="UP000317421"/>
    </source>
</evidence>
<dbReference type="AlphaFoldDB" id="A0A5C6AEU4"/>
<dbReference type="SUPFAM" id="SSF49452">
    <property type="entry name" value="Starch-binding domain-like"/>
    <property type="match status" value="1"/>
</dbReference>
<feature type="chain" id="PRO_5022754451" description="Carboxypeptidase regulatory-like domain-containing protein" evidence="1">
    <location>
        <begin position="21"/>
        <end position="439"/>
    </location>
</feature>
<dbReference type="GO" id="GO:0030246">
    <property type="term" value="F:carbohydrate binding"/>
    <property type="evidence" value="ECO:0007669"/>
    <property type="project" value="InterPro"/>
</dbReference>
<dbReference type="RefSeq" id="WP_197526422.1">
    <property type="nucleotide sequence ID" value="NZ_SJPR01000002.1"/>
</dbReference>
<proteinExistence type="predicted"/>
<evidence type="ECO:0000313" key="2">
    <source>
        <dbReference type="EMBL" id="TWT97705.1"/>
    </source>
</evidence>
<sequence precursor="true">MSFRLAYGFLVLLLATGATADVIYLADGRTLRGEVTEYVNGVIRLHVVGGDDSVVALNLITRIEFAPAVPPDDQTLIIPPPPAYEEVLQALIEKTEERLKQKGADTREAAIVLYLDTGLGEPASHPENIDIRCYRGLGYSGGQRATADAPWLHFESVREREDGVRRLEIDPGPPYAVINRSVTLVPGKIANLGRIVLQKVKADGTVTLTGYVRDGAGVPVEGALVSADARRTHSDADGFYQLEGFGLEVVNLSVRKRGFVGGSSRVSIRDTEKKEIACDLSVFRPRRLKLSYVISAEGSDIFEGPGVETGTIERVVDSSRIPLDETIYSSASFQRFAKEAHLYLGVKDGAVTIGNSHAPIFYQLAEPEVRFADIKELGELPMSAQRCPPLSEGAVIVARGNHPQFGRGISPFCVKFLVEELSMAAGEFNEEEFAPVEGE</sequence>
<dbReference type="EMBL" id="SJPR01000002">
    <property type="protein sequence ID" value="TWT97705.1"/>
    <property type="molecule type" value="Genomic_DNA"/>
</dbReference>
<keyword evidence="1" id="KW-0732">Signal</keyword>